<keyword evidence="2 5" id="KW-0812">Transmembrane</keyword>
<organism evidence="7 8">
    <name type="scientific">Motilimonas cestriensis</name>
    <dbReference type="NCBI Taxonomy" id="2742685"/>
    <lineage>
        <taxon>Bacteria</taxon>
        <taxon>Pseudomonadati</taxon>
        <taxon>Pseudomonadota</taxon>
        <taxon>Gammaproteobacteria</taxon>
        <taxon>Alteromonadales</taxon>
        <taxon>Alteromonadales genera incertae sedis</taxon>
        <taxon>Motilimonas</taxon>
    </lineage>
</organism>
<dbReference type="Pfam" id="PF01957">
    <property type="entry name" value="NfeD"/>
    <property type="match status" value="1"/>
</dbReference>
<feature type="domain" description="NfeD-like C-terminal" evidence="6">
    <location>
        <begin position="92"/>
        <end position="148"/>
    </location>
</feature>
<comment type="subcellular location">
    <subcellularLocation>
        <location evidence="1">Membrane</location>
        <topology evidence="1">Multi-pass membrane protein</topology>
    </subcellularLocation>
</comment>
<dbReference type="RefSeq" id="WP_233053415.1">
    <property type="nucleotide sequence ID" value="NZ_JAIMJA010000012.1"/>
</dbReference>
<dbReference type="PANTHER" id="PTHR33507">
    <property type="entry name" value="INNER MEMBRANE PROTEIN YBBJ"/>
    <property type="match status" value="1"/>
</dbReference>
<evidence type="ECO:0000313" key="8">
    <source>
        <dbReference type="Proteomes" id="UP001201273"/>
    </source>
</evidence>
<evidence type="ECO:0000256" key="2">
    <source>
        <dbReference type="ARBA" id="ARBA00022692"/>
    </source>
</evidence>
<keyword evidence="4 5" id="KW-0472">Membrane</keyword>
<accession>A0ABS8WEG6</accession>
<evidence type="ECO:0000256" key="1">
    <source>
        <dbReference type="ARBA" id="ARBA00004141"/>
    </source>
</evidence>
<reference evidence="7 8" key="1">
    <citation type="journal article" date="2022" name="Environ. Microbiol. Rep.">
        <title>Eco-phylogenetic analyses reveal divergent evolution of vitamin B12 metabolism in the marine bacterial family 'Psychromonadaceae'.</title>
        <authorList>
            <person name="Jin X."/>
            <person name="Yang Y."/>
            <person name="Cao H."/>
            <person name="Gao B."/>
            <person name="Zhao Z."/>
        </authorList>
    </citation>
    <scope>NUCLEOTIDE SEQUENCE [LARGE SCALE GENOMIC DNA]</scope>
    <source>
        <strain evidence="7 8">MKS20</strain>
    </source>
</reference>
<evidence type="ECO:0000256" key="5">
    <source>
        <dbReference type="SAM" id="Phobius"/>
    </source>
</evidence>
<evidence type="ECO:0000256" key="4">
    <source>
        <dbReference type="ARBA" id="ARBA00023136"/>
    </source>
</evidence>
<keyword evidence="3 5" id="KW-1133">Transmembrane helix</keyword>
<keyword evidence="8" id="KW-1185">Reference proteome</keyword>
<dbReference type="PANTHER" id="PTHR33507:SF3">
    <property type="entry name" value="INNER MEMBRANE PROTEIN YBBJ"/>
    <property type="match status" value="1"/>
</dbReference>
<comment type="caution">
    <text evidence="7">The sequence shown here is derived from an EMBL/GenBank/DDBJ whole genome shotgun (WGS) entry which is preliminary data.</text>
</comment>
<proteinExistence type="predicted"/>
<evidence type="ECO:0000313" key="7">
    <source>
        <dbReference type="EMBL" id="MCE2595745.1"/>
    </source>
</evidence>
<protein>
    <submittedName>
        <fullName evidence="7">NfeD family protein</fullName>
    </submittedName>
</protein>
<dbReference type="EMBL" id="JAIMJA010000012">
    <property type="protein sequence ID" value="MCE2595745.1"/>
    <property type="molecule type" value="Genomic_DNA"/>
</dbReference>
<name>A0ABS8WEG6_9GAMM</name>
<dbReference type="InterPro" id="IPR012340">
    <property type="entry name" value="NA-bd_OB-fold"/>
</dbReference>
<feature type="transmembrane region" description="Helical" evidence="5">
    <location>
        <begin position="45"/>
        <end position="69"/>
    </location>
</feature>
<dbReference type="SUPFAM" id="SSF141322">
    <property type="entry name" value="NfeD domain-like"/>
    <property type="match status" value="1"/>
</dbReference>
<evidence type="ECO:0000256" key="3">
    <source>
        <dbReference type="ARBA" id="ARBA00022989"/>
    </source>
</evidence>
<dbReference type="Gene3D" id="2.40.50.140">
    <property type="entry name" value="Nucleic acid-binding proteins"/>
    <property type="match status" value="1"/>
</dbReference>
<dbReference type="Proteomes" id="UP001201273">
    <property type="component" value="Unassembled WGS sequence"/>
</dbReference>
<evidence type="ECO:0000259" key="6">
    <source>
        <dbReference type="Pfam" id="PF01957"/>
    </source>
</evidence>
<feature type="transmembrane region" description="Helical" evidence="5">
    <location>
        <begin position="7"/>
        <end position="39"/>
    </location>
</feature>
<dbReference type="InterPro" id="IPR002810">
    <property type="entry name" value="NfeD-like_C"/>
</dbReference>
<gene>
    <name evidence="7" type="ORF">K6Y31_13110</name>
</gene>
<dbReference type="InterPro" id="IPR052165">
    <property type="entry name" value="Membrane_assoc_protease"/>
</dbReference>
<sequence>MNALTHPLYWAVAGALLMAAEAIIPGGIVVFIGIGSMIVAASLQFGLISTWVGALTLWFISSLILLLAFRNVAQNMVGGDSHIDDTDEDAYLYGKEATVVETIGPATHVGRVSCLDSTWPAIADGSTLTPGTKVRIICRDNISLVVEKVKDDLRAKFKL</sequence>